<dbReference type="OrthoDB" id="9810148at2"/>
<dbReference type="STRING" id="36849.OXPF_33110"/>
<keyword evidence="3 9" id="KW-0808">Transferase</keyword>
<evidence type="ECO:0000256" key="6">
    <source>
        <dbReference type="ARBA" id="ARBA00022932"/>
    </source>
</evidence>
<comment type="caution">
    <text evidence="9">The sequence shown here is derived from an EMBL/GenBank/DDBJ whole genome shotgun (WGS) entry which is preliminary data.</text>
</comment>
<comment type="catalytic activity">
    <reaction evidence="7">
        <text>DNA(n) + a 2'-deoxyribonucleoside 5'-triphosphate = DNA(n+1) + diphosphate</text>
        <dbReference type="Rhea" id="RHEA:22508"/>
        <dbReference type="Rhea" id="RHEA-COMP:17339"/>
        <dbReference type="Rhea" id="RHEA-COMP:17340"/>
        <dbReference type="ChEBI" id="CHEBI:33019"/>
        <dbReference type="ChEBI" id="CHEBI:61560"/>
        <dbReference type="ChEBI" id="CHEBI:173112"/>
        <dbReference type="EC" id="2.7.7.7"/>
    </reaction>
</comment>
<organism evidence="9 10">
    <name type="scientific">Oxobacter pfennigii</name>
    <dbReference type="NCBI Taxonomy" id="36849"/>
    <lineage>
        <taxon>Bacteria</taxon>
        <taxon>Bacillati</taxon>
        <taxon>Bacillota</taxon>
        <taxon>Clostridia</taxon>
        <taxon>Eubacteriales</taxon>
        <taxon>Clostridiaceae</taxon>
        <taxon>Oxobacter</taxon>
    </lineage>
</organism>
<evidence type="ECO:0000313" key="9">
    <source>
        <dbReference type="EMBL" id="KPU43061.1"/>
    </source>
</evidence>
<dbReference type="NCBIfam" id="TIGR00678">
    <property type="entry name" value="holB"/>
    <property type="match status" value="1"/>
</dbReference>
<proteinExistence type="predicted"/>
<dbReference type="Gene3D" id="3.40.50.300">
    <property type="entry name" value="P-loop containing nucleotide triphosphate hydrolases"/>
    <property type="match status" value="1"/>
</dbReference>
<dbReference type="EMBL" id="LKET01000043">
    <property type="protein sequence ID" value="KPU43061.1"/>
    <property type="molecule type" value="Genomic_DNA"/>
</dbReference>
<feature type="domain" description="DNA polymerase III delta subunit C-terminal" evidence="8">
    <location>
        <begin position="230"/>
        <end position="323"/>
    </location>
</feature>
<keyword evidence="6" id="KW-0239">DNA-directed DNA polymerase</keyword>
<dbReference type="PANTHER" id="PTHR11669">
    <property type="entry name" value="REPLICATION FACTOR C / DNA POLYMERASE III GAMMA-TAU SUBUNIT"/>
    <property type="match status" value="1"/>
</dbReference>
<dbReference type="GO" id="GO:0003677">
    <property type="term" value="F:DNA binding"/>
    <property type="evidence" value="ECO:0007669"/>
    <property type="project" value="InterPro"/>
</dbReference>
<keyword evidence="10" id="KW-1185">Reference proteome</keyword>
<evidence type="ECO:0000259" key="8">
    <source>
        <dbReference type="Pfam" id="PF09115"/>
    </source>
</evidence>
<sequence>MVFEDIAGQHSAVLSLKNSIEKGRIAHAYLFSGPDGVGKSIAASIFANTLNCREKGVNPCGHCPSCIKAQDKNHPDIIHVKKLGGSISINDIRELQANIQKKPYEKGIKVFIIYEADKMTEEAQNALLKTLEEPPGHAVIILLAEKQHTLLTTIASRCQIFKFSRASQRDVELFLKKQCVDEKEIRYIAALSNGIIGRALEIIQDNRGKKDRDEIIEIIRKLFKNDTFYVLSKVDYFLNNKDNIEYILDVMISWYRDILIYKETKDESFLINLDKEDIIIDESSKLTSANINKIINSIKDTLKNIKANANFQLSIETMLLNIQEG</sequence>
<dbReference type="Gene3D" id="1.20.272.10">
    <property type="match status" value="1"/>
</dbReference>
<evidence type="ECO:0000256" key="2">
    <source>
        <dbReference type="ARBA" id="ARBA00014363"/>
    </source>
</evidence>
<dbReference type="EC" id="2.7.7.7" evidence="1"/>
<evidence type="ECO:0000256" key="4">
    <source>
        <dbReference type="ARBA" id="ARBA00022695"/>
    </source>
</evidence>
<dbReference type="PANTHER" id="PTHR11669:SF8">
    <property type="entry name" value="DNA POLYMERASE III SUBUNIT DELTA"/>
    <property type="match status" value="1"/>
</dbReference>
<dbReference type="GO" id="GO:0003887">
    <property type="term" value="F:DNA-directed DNA polymerase activity"/>
    <property type="evidence" value="ECO:0007669"/>
    <property type="project" value="UniProtKB-KW"/>
</dbReference>
<evidence type="ECO:0000256" key="3">
    <source>
        <dbReference type="ARBA" id="ARBA00022679"/>
    </source>
</evidence>
<dbReference type="Pfam" id="PF13177">
    <property type="entry name" value="DNA_pol3_delta2"/>
    <property type="match status" value="1"/>
</dbReference>
<name>A0A0P8WL12_9CLOT</name>
<evidence type="ECO:0000256" key="1">
    <source>
        <dbReference type="ARBA" id="ARBA00012417"/>
    </source>
</evidence>
<dbReference type="SUPFAM" id="SSF52540">
    <property type="entry name" value="P-loop containing nucleoside triphosphate hydrolases"/>
    <property type="match status" value="1"/>
</dbReference>
<dbReference type="AlphaFoldDB" id="A0A0P8WL12"/>
<gene>
    <name evidence="9" type="primary">dnaX_2</name>
    <name evidence="9" type="ORF">OXPF_33110</name>
</gene>
<dbReference type="PATRIC" id="fig|36849.3.peg.3506"/>
<evidence type="ECO:0000256" key="7">
    <source>
        <dbReference type="ARBA" id="ARBA00049244"/>
    </source>
</evidence>
<reference evidence="9 10" key="1">
    <citation type="submission" date="2015-09" db="EMBL/GenBank/DDBJ databases">
        <title>Genome sequence of Oxobacter pfennigii DSM 3222.</title>
        <authorList>
            <person name="Poehlein A."/>
            <person name="Bengelsdorf F.R."/>
            <person name="Schiel-Bengelsdorf B."/>
            <person name="Duerre P."/>
            <person name="Daniel R."/>
        </authorList>
    </citation>
    <scope>NUCLEOTIDE SEQUENCE [LARGE SCALE GENOMIC DNA]</scope>
    <source>
        <strain evidence="9 10">DSM 3222</strain>
    </source>
</reference>
<protein>
    <recommendedName>
        <fullName evidence="2">DNA polymerase III subunit delta'</fullName>
        <ecNumber evidence="1">2.7.7.7</ecNumber>
    </recommendedName>
</protein>
<keyword evidence="5" id="KW-0235">DNA replication</keyword>
<dbReference type="Proteomes" id="UP000050326">
    <property type="component" value="Unassembled WGS sequence"/>
</dbReference>
<dbReference type="Pfam" id="PF09115">
    <property type="entry name" value="DNApol3-delta_C"/>
    <property type="match status" value="1"/>
</dbReference>
<keyword evidence="4 9" id="KW-0548">Nucleotidyltransferase</keyword>
<dbReference type="GO" id="GO:0008408">
    <property type="term" value="F:3'-5' exonuclease activity"/>
    <property type="evidence" value="ECO:0007669"/>
    <property type="project" value="InterPro"/>
</dbReference>
<evidence type="ECO:0000313" key="10">
    <source>
        <dbReference type="Proteomes" id="UP000050326"/>
    </source>
</evidence>
<accession>A0A0P8WL12</accession>
<dbReference type="InterPro" id="IPR004622">
    <property type="entry name" value="DNA_pol_HolB"/>
</dbReference>
<dbReference type="FunFam" id="3.40.50.300:FF:001255">
    <property type="entry name" value="DNA polymerase III subunit delta"/>
    <property type="match status" value="1"/>
</dbReference>
<evidence type="ECO:0000256" key="5">
    <source>
        <dbReference type="ARBA" id="ARBA00022705"/>
    </source>
</evidence>
<dbReference type="GO" id="GO:0009360">
    <property type="term" value="C:DNA polymerase III complex"/>
    <property type="evidence" value="ECO:0007669"/>
    <property type="project" value="InterPro"/>
</dbReference>
<dbReference type="InterPro" id="IPR027417">
    <property type="entry name" value="P-loop_NTPase"/>
</dbReference>
<dbReference type="InterPro" id="IPR050238">
    <property type="entry name" value="DNA_Rep/Repair_Clamp_Loader"/>
</dbReference>
<dbReference type="RefSeq" id="WP_054876308.1">
    <property type="nucleotide sequence ID" value="NZ_LKET01000043.1"/>
</dbReference>
<dbReference type="GO" id="GO:0006261">
    <property type="term" value="P:DNA-templated DNA replication"/>
    <property type="evidence" value="ECO:0007669"/>
    <property type="project" value="TreeGrafter"/>
</dbReference>
<dbReference type="InterPro" id="IPR015199">
    <property type="entry name" value="DNA_pol_III_delta_C"/>
</dbReference>